<gene>
    <name evidence="17" type="ORF">CROS1456_LOCUS8425</name>
    <name evidence="18" type="ORF">HKI87_17g85300</name>
</gene>
<feature type="binding site" evidence="12">
    <location>
        <position position="234"/>
    </location>
    <ligand>
        <name>Zn(2+)</name>
        <dbReference type="ChEBI" id="CHEBI:29105"/>
        <label>2</label>
    </ligand>
</feature>
<dbReference type="Pfam" id="PF12998">
    <property type="entry name" value="ING"/>
    <property type="match status" value="1"/>
</dbReference>
<evidence type="ECO:0000256" key="15">
    <source>
        <dbReference type="SAM" id="MobiDB-lite"/>
    </source>
</evidence>
<dbReference type="PANTHER" id="PTHR10333:SF103">
    <property type="entry name" value="INHIBITOR OF GROWTH PROTEIN 3"/>
    <property type="match status" value="1"/>
</dbReference>
<evidence type="ECO:0000259" key="16">
    <source>
        <dbReference type="PROSITE" id="PS50016"/>
    </source>
</evidence>
<dbReference type="InterPro" id="IPR024610">
    <property type="entry name" value="ING_N_histone-binding"/>
</dbReference>
<dbReference type="PROSITE" id="PS01359">
    <property type="entry name" value="ZF_PHD_1"/>
    <property type="match status" value="1"/>
</dbReference>
<sequence length="272" mass="29627">MTTRASKAEASSDQPLWTTPQLDLFVKGVDQLRSDLDAKLKRIREIDDLAQSRKEELVKKARGLLAAAVGKDVASSSSSSSASHDEIAREFQDLIERSEEKVSLAAQTYDLADLHTCCLDKALRSMEEELRSQRRMAAMYDPKYADPLDPLAATAGGGNAGRGKAGSAKAKGAKRGLDGKLKRAAARVGHGQQQLAAGAAGGAVQPFLMDMKVDPNEPTYCYCNRVSFGEMVGCDNDDCAWEWFHIGCVGILPHNMPKGKWYCPECRKSMKK</sequence>
<dbReference type="GO" id="GO:0008270">
    <property type="term" value="F:zinc ion binding"/>
    <property type="evidence" value="ECO:0007669"/>
    <property type="project" value="UniProtKB-KW"/>
</dbReference>
<dbReference type="CDD" id="cd15505">
    <property type="entry name" value="PHD_ING"/>
    <property type="match status" value="1"/>
</dbReference>
<feature type="binding site" evidence="12">
    <location>
        <position position="239"/>
    </location>
    <ligand>
        <name>Zn(2+)</name>
        <dbReference type="ChEBI" id="CHEBI:29105"/>
        <label>2</label>
    </ligand>
</feature>
<evidence type="ECO:0000256" key="2">
    <source>
        <dbReference type="ARBA" id="ARBA00010210"/>
    </source>
</evidence>
<comment type="subunit">
    <text evidence="14">Component of an histone acetyltransferase complex. Interacts with H3K4me3 and to a lesser extent with H3K4me2.</text>
</comment>
<comment type="function">
    <text evidence="14">Component of an histone acetyltransferase complex.</text>
</comment>
<feature type="domain" description="PHD-type" evidence="16">
    <location>
        <begin position="218"/>
        <end position="269"/>
    </location>
</feature>
<feature type="site" description="Histone H3K4me3 binding" evidence="11">
    <location>
        <position position="220"/>
    </location>
</feature>
<evidence type="ECO:0000256" key="8">
    <source>
        <dbReference type="ARBA" id="ARBA00023015"/>
    </source>
</evidence>
<dbReference type="InterPro" id="IPR019786">
    <property type="entry name" value="Zinc_finger_PHD-type_CS"/>
</dbReference>
<feature type="region of interest" description="Disordered" evidence="15">
    <location>
        <begin position="155"/>
        <end position="175"/>
    </location>
</feature>
<evidence type="ECO:0000256" key="7">
    <source>
        <dbReference type="ARBA" id="ARBA00022853"/>
    </source>
</evidence>
<keyword evidence="8" id="KW-0805">Transcription regulation</keyword>
<reference evidence="17" key="1">
    <citation type="submission" date="2021-01" db="EMBL/GenBank/DDBJ databases">
        <authorList>
            <person name="Corre E."/>
            <person name="Pelletier E."/>
            <person name="Niang G."/>
            <person name="Scheremetjew M."/>
            <person name="Finn R."/>
            <person name="Kale V."/>
            <person name="Holt S."/>
            <person name="Cochrane G."/>
            <person name="Meng A."/>
            <person name="Brown T."/>
            <person name="Cohen L."/>
        </authorList>
    </citation>
    <scope>NUCLEOTIDE SEQUENCE</scope>
    <source>
        <strain evidence="17">RCC1871</strain>
    </source>
</reference>
<evidence type="ECO:0000256" key="6">
    <source>
        <dbReference type="ARBA" id="ARBA00022833"/>
    </source>
</evidence>
<evidence type="ECO:0000256" key="9">
    <source>
        <dbReference type="ARBA" id="ARBA00023163"/>
    </source>
</evidence>
<dbReference type="InterPro" id="IPR013083">
    <property type="entry name" value="Znf_RING/FYVE/PHD"/>
</dbReference>
<evidence type="ECO:0000256" key="14">
    <source>
        <dbReference type="RuleBase" id="RU361213"/>
    </source>
</evidence>
<dbReference type="PANTHER" id="PTHR10333">
    <property type="entry name" value="INHIBITOR OF GROWTH PROTEIN"/>
    <property type="match status" value="1"/>
</dbReference>
<keyword evidence="3" id="KW-0341">Growth regulation</keyword>
<keyword evidence="9" id="KW-0804">Transcription</keyword>
<dbReference type="Proteomes" id="UP001472866">
    <property type="component" value="Chromosome 17"/>
</dbReference>
<dbReference type="PROSITE" id="PS50016">
    <property type="entry name" value="ZF_PHD_2"/>
    <property type="match status" value="1"/>
</dbReference>
<dbReference type="GO" id="GO:0006325">
    <property type="term" value="P:chromatin organization"/>
    <property type="evidence" value="ECO:0007669"/>
    <property type="project" value="UniProtKB-KW"/>
</dbReference>
<feature type="binding site" evidence="12">
    <location>
        <position position="266"/>
    </location>
    <ligand>
        <name>Zn(2+)</name>
        <dbReference type="ChEBI" id="CHEBI:29105"/>
        <label>2</label>
    </ligand>
</feature>
<feature type="binding site" evidence="12">
    <location>
        <position position="263"/>
    </location>
    <ligand>
        <name>Zn(2+)</name>
        <dbReference type="ChEBI" id="CHEBI:29105"/>
        <label>2</label>
    </ligand>
</feature>
<evidence type="ECO:0000256" key="5">
    <source>
        <dbReference type="ARBA" id="ARBA00022771"/>
    </source>
</evidence>
<dbReference type="GO" id="GO:0005634">
    <property type="term" value="C:nucleus"/>
    <property type="evidence" value="ECO:0007669"/>
    <property type="project" value="UniProtKB-SubCell"/>
</dbReference>
<evidence type="ECO:0000256" key="13">
    <source>
        <dbReference type="PROSITE-ProRule" id="PRU00146"/>
    </source>
</evidence>
<evidence type="ECO:0000256" key="11">
    <source>
        <dbReference type="PIRSR" id="PIRSR628651-50"/>
    </source>
</evidence>
<keyword evidence="10 14" id="KW-0539">Nucleus</keyword>
<evidence type="ECO:0000256" key="4">
    <source>
        <dbReference type="ARBA" id="ARBA00022723"/>
    </source>
</evidence>
<keyword evidence="4 12" id="KW-0479">Metal-binding</keyword>
<feature type="binding site" evidence="12">
    <location>
        <position position="245"/>
    </location>
    <ligand>
        <name>Zn(2+)</name>
        <dbReference type="ChEBI" id="CHEBI:29105"/>
        <label>1</label>
    </ligand>
</feature>
<dbReference type="InterPro" id="IPR019787">
    <property type="entry name" value="Znf_PHD-finger"/>
</dbReference>
<comment type="domain">
    <text evidence="14">The PHD-type zinc finger mediates the binding to H3K4me3.</text>
</comment>
<accession>A0A7S3FRI0</accession>
<dbReference type="SMART" id="SM00249">
    <property type="entry name" value="PHD"/>
    <property type="match status" value="1"/>
</dbReference>
<dbReference type="InterPro" id="IPR011011">
    <property type="entry name" value="Znf_FYVE_PHD"/>
</dbReference>
<organism evidence="17">
    <name type="scientific">Chloropicon roscoffensis</name>
    <dbReference type="NCBI Taxonomy" id="1461544"/>
    <lineage>
        <taxon>Eukaryota</taxon>
        <taxon>Viridiplantae</taxon>
        <taxon>Chlorophyta</taxon>
        <taxon>Chloropicophyceae</taxon>
        <taxon>Chloropicales</taxon>
        <taxon>Chloropicaceae</taxon>
        <taxon>Chloropicon</taxon>
    </lineage>
</organism>
<keyword evidence="19" id="KW-1185">Reference proteome</keyword>
<dbReference type="Gene3D" id="6.10.140.1740">
    <property type="match status" value="1"/>
</dbReference>
<dbReference type="InterPro" id="IPR001965">
    <property type="entry name" value="Znf_PHD"/>
</dbReference>
<feature type="site" description="Histone H3K4me3 binding" evidence="11">
    <location>
        <position position="231"/>
    </location>
</feature>
<keyword evidence="7 14" id="KW-0156">Chromatin regulator</keyword>
<feature type="binding site" evidence="12">
    <location>
        <position position="221"/>
    </location>
    <ligand>
        <name>Zn(2+)</name>
        <dbReference type="ChEBI" id="CHEBI:29105"/>
        <label>1</label>
    </ligand>
</feature>
<proteinExistence type="inferred from homology"/>
<evidence type="ECO:0000256" key="10">
    <source>
        <dbReference type="ARBA" id="ARBA00023242"/>
    </source>
</evidence>
<evidence type="ECO:0000256" key="1">
    <source>
        <dbReference type="ARBA" id="ARBA00004123"/>
    </source>
</evidence>
<dbReference type="EMBL" id="CP151517">
    <property type="protein sequence ID" value="WZN66958.1"/>
    <property type="molecule type" value="Genomic_DNA"/>
</dbReference>
<feature type="site" description="Histone H3K4me3 binding" evidence="11">
    <location>
        <position position="235"/>
    </location>
</feature>
<dbReference type="InterPro" id="IPR028651">
    <property type="entry name" value="ING_fam"/>
</dbReference>
<feature type="site" description="Histone H3K4me3 binding" evidence="11">
    <location>
        <position position="243"/>
    </location>
</feature>
<feature type="compositionally biased region" description="Gly residues" evidence="15">
    <location>
        <begin position="155"/>
        <end position="164"/>
    </location>
</feature>
<evidence type="ECO:0000313" key="17">
    <source>
        <dbReference type="EMBL" id="CAE0195328.1"/>
    </source>
</evidence>
<feature type="binding site" evidence="12">
    <location>
        <position position="223"/>
    </location>
    <ligand>
        <name>Zn(2+)</name>
        <dbReference type="ChEBI" id="CHEBI:29105"/>
        <label>1</label>
    </ligand>
</feature>
<reference evidence="18 19" key="2">
    <citation type="submission" date="2024-03" db="EMBL/GenBank/DDBJ databases">
        <title>Complete genome sequence of the green alga Chloropicon roscoffensis RCC1871.</title>
        <authorList>
            <person name="Lemieux C."/>
            <person name="Pombert J.-F."/>
            <person name="Otis C."/>
            <person name="Turmel M."/>
        </authorList>
    </citation>
    <scope>NUCLEOTIDE SEQUENCE [LARGE SCALE GENOMIC DNA]</scope>
    <source>
        <strain evidence="18 19">RCC1871</strain>
    </source>
</reference>
<dbReference type="EMBL" id="HBHZ01010924">
    <property type="protein sequence ID" value="CAE0195328.1"/>
    <property type="molecule type" value="Transcribed_RNA"/>
</dbReference>
<evidence type="ECO:0000313" key="18">
    <source>
        <dbReference type="EMBL" id="WZN66958.1"/>
    </source>
</evidence>
<dbReference type="SMART" id="SM01408">
    <property type="entry name" value="ING"/>
    <property type="match status" value="1"/>
</dbReference>
<evidence type="ECO:0000256" key="3">
    <source>
        <dbReference type="ARBA" id="ARBA00022604"/>
    </source>
</evidence>
<feature type="binding site" evidence="12">
    <location>
        <position position="248"/>
    </location>
    <ligand>
        <name>Zn(2+)</name>
        <dbReference type="ChEBI" id="CHEBI:29105"/>
        <label>1</label>
    </ligand>
</feature>
<dbReference type="FunFam" id="3.30.40.10:FF:000016">
    <property type="entry name" value="Inhibitor of growth protein"/>
    <property type="match status" value="1"/>
</dbReference>
<comment type="subcellular location">
    <subcellularLocation>
        <location evidence="1 14">Nucleus</location>
    </subcellularLocation>
</comment>
<dbReference type="SUPFAM" id="SSF57903">
    <property type="entry name" value="FYVE/PHD zinc finger"/>
    <property type="match status" value="1"/>
</dbReference>
<evidence type="ECO:0000256" key="12">
    <source>
        <dbReference type="PIRSR" id="PIRSR628651-51"/>
    </source>
</evidence>
<protein>
    <recommendedName>
        <fullName evidence="14">PHD finger protein ING</fullName>
    </recommendedName>
</protein>
<evidence type="ECO:0000313" key="19">
    <source>
        <dbReference type="Proteomes" id="UP001472866"/>
    </source>
</evidence>
<dbReference type="Gene3D" id="3.30.40.10">
    <property type="entry name" value="Zinc/RING finger domain, C3HC4 (zinc finger)"/>
    <property type="match status" value="1"/>
</dbReference>
<dbReference type="AlphaFoldDB" id="A0A7S3FRI0"/>
<comment type="similarity">
    <text evidence="2 14">Belongs to the ING family.</text>
</comment>
<keyword evidence="6 12" id="KW-0862">Zinc</keyword>
<keyword evidence="5 13" id="KW-0863">Zinc-finger</keyword>
<name>A0A7S3FRI0_9CHLO</name>